<dbReference type="AlphaFoldDB" id="A0A382PY34"/>
<gene>
    <name evidence="1" type="ORF">METZ01_LOCUS330960</name>
</gene>
<dbReference type="Gene3D" id="3.40.50.300">
    <property type="entry name" value="P-loop containing nucleotide triphosphate hydrolases"/>
    <property type="match status" value="1"/>
</dbReference>
<proteinExistence type="predicted"/>
<dbReference type="InterPro" id="IPR027417">
    <property type="entry name" value="P-loop_NTPase"/>
</dbReference>
<organism evidence="1">
    <name type="scientific">marine metagenome</name>
    <dbReference type="NCBI Taxonomy" id="408172"/>
    <lineage>
        <taxon>unclassified sequences</taxon>
        <taxon>metagenomes</taxon>
        <taxon>ecological metagenomes</taxon>
    </lineage>
</organism>
<protein>
    <recommendedName>
        <fullName evidence="2">ABC transporter domain-containing protein</fullName>
    </recommendedName>
</protein>
<accession>A0A382PY34</accession>
<evidence type="ECO:0008006" key="2">
    <source>
        <dbReference type="Google" id="ProtNLM"/>
    </source>
</evidence>
<feature type="non-terminal residue" evidence="1">
    <location>
        <position position="40"/>
    </location>
</feature>
<reference evidence="1" key="1">
    <citation type="submission" date="2018-05" db="EMBL/GenBank/DDBJ databases">
        <authorList>
            <person name="Lanie J.A."/>
            <person name="Ng W.-L."/>
            <person name="Kazmierczak K.M."/>
            <person name="Andrzejewski T.M."/>
            <person name="Davidsen T.M."/>
            <person name="Wayne K.J."/>
            <person name="Tettelin H."/>
            <person name="Glass J.I."/>
            <person name="Rusch D."/>
            <person name="Podicherti R."/>
            <person name="Tsui H.-C.T."/>
            <person name="Winkler M.E."/>
        </authorList>
    </citation>
    <scope>NUCLEOTIDE SEQUENCE</scope>
</reference>
<name>A0A382PY34_9ZZZZ</name>
<evidence type="ECO:0000313" key="1">
    <source>
        <dbReference type="EMBL" id="SVC78106.1"/>
    </source>
</evidence>
<dbReference type="EMBL" id="UINC01110536">
    <property type="protein sequence ID" value="SVC78106.1"/>
    <property type="molecule type" value="Genomic_DNA"/>
</dbReference>
<dbReference type="SUPFAM" id="SSF52540">
    <property type="entry name" value="P-loop containing nucleoside triphosphate hydrolases"/>
    <property type="match status" value="1"/>
</dbReference>
<sequence length="40" mass="4314">MILKTENLSKHFGGLLAVNNIDFELEESEIRGLIGPNGSG</sequence>